<dbReference type="Proteomes" id="UP001321477">
    <property type="component" value="Chromosome"/>
</dbReference>
<feature type="domain" description="2-oxoglutarate dehydrogenase E1 component/KDG C-terminal" evidence="4">
    <location>
        <begin position="3"/>
        <end position="126"/>
    </location>
</feature>
<keyword evidence="2" id="KW-0560">Oxidoreductase</keyword>
<dbReference type="InterPro" id="IPR042179">
    <property type="entry name" value="KGD_C_sf"/>
</dbReference>
<evidence type="ECO:0000259" key="4">
    <source>
        <dbReference type="Pfam" id="PF16870"/>
    </source>
</evidence>
<dbReference type="RefSeq" id="WP_286329382.1">
    <property type="nucleotide sequence ID" value="NZ_AP027734.1"/>
</dbReference>
<evidence type="ECO:0000256" key="3">
    <source>
        <dbReference type="ARBA" id="ARBA00023052"/>
    </source>
</evidence>
<sequence length="127" mass="14263">MIDDARITDKSAVTRVVFMAGKLYYDLLAELEKNPNPEIALVRLEQYYPLPGAELKAIADEYPNAEFVWAQDEPENQGAWPFFIIETNKLGPREVRLVARTAAASPATGSAKRHATEQADLIRRALY</sequence>
<evidence type="ECO:0000256" key="1">
    <source>
        <dbReference type="ARBA" id="ARBA00001964"/>
    </source>
</evidence>
<dbReference type="PANTHER" id="PTHR23152:SF4">
    <property type="entry name" value="2-OXOADIPATE DEHYDROGENASE COMPLEX COMPONENT E1"/>
    <property type="match status" value="1"/>
</dbReference>
<accession>A0ABM8GYX0</accession>
<dbReference type="Pfam" id="PF16870">
    <property type="entry name" value="OxoGdeHyase_C"/>
    <property type="match status" value="1"/>
</dbReference>
<keyword evidence="3" id="KW-0786">Thiamine pyrophosphate</keyword>
<comment type="cofactor">
    <cofactor evidence="1">
        <name>thiamine diphosphate</name>
        <dbReference type="ChEBI" id="CHEBI:58937"/>
    </cofactor>
</comment>
<reference evidence="6" key="1">
    <citation type="journal article" date="2019" name="Int. J. Syst. Evol. Microbiol.">
        <title>The Global Catalogue of Microorganisms (GCM) 10K type strain sequencing project: providing services to taxonomists for standard genome sequencing and annotation.</title>
        <authorList>
            <consortium name="The Broad Institute Genomics Platform"/>
            <consortium name="The Broad Institute Genome Sequencing Center for Infectious Disease"/>
            <person name="Wu L."/>
            <person name="Ma J."/>
        </authorList>
    </citation>
    <scope>NUCLEOTIDE SEQUENCE [LARGE SCALE GENOMIC DNA]</scope>
    <source>
        <strain evidence="6">NBRC 109019</strain>
    </source>
</reference>
<evidence type="ECO:0000313" key="5">
    <source>
        <dbReference type="EMBL" id="BDZ53677.1"/>
    </source>
</evidence>
<dbReference type="InterPro" id="IPR031717">
    <property type="entry name" value="ODO-1/KGD_C"/>
</dbReference>
<organism evidence="5 6">
    <name type="scientific">Agromyces marinus</name>
    <dbReference type="NCBI Taxonomy" id="1389020"/>
    <lineage>
        <taxon>Bacteria</taxon>
        <taxon>Bacillati</taxon>
        <taxon>Actinomycetota</taxon>
        <taxon>Actinomycetes</taxon>
        <taxon>Micrococcales</taxon>
        <taxon>Microbacteriaceae</taxon>
        <taxon>Agromyces</taxon>
    </lineage>
</organism>
<gene>
    <name evidence="5" type="ORF">GCM10025870_07500</name>
</gene>
<evidence type="ECO:0000313" key="6">
    <source>
        <dbReference type="Proteomes" id="UP001321477"/>
    </source>
</evidence>
<proteinExistence type="predicted"/>
<protein>
    <recommendedName>
        <fullName evidence="4">2-oxoglutarate dehydrogenase E1 component/KDG C-terminal domain-containing protein</fullName>
    </recommendedName>
</protein>
<dbReference type="PANTHER" id="PTHR23152">
    <property type="entry name" value="2-OXOGLUTARATE DEHYDROGENASE"/>
    <property type="match status" value="1"/>
</dbReference>
<dbReference type="Gene3D" id="3.40.50.11610">
    <property type="entry name" value="Multifunctional 2-oxoglutarate metabolism enzyme, C-terminal domain"/>
    <property type="match status" value="1"/>
</dbReference>
<name>A0ABM8GYX0_9MICO</name>
<keyword evidence="6" id="KW-1185">Reference proteome</keyword>
<evidence type="ECO:0000256" key="2">
    <source>
        <dbReference type="ARBA" id="ARBA00023002"/>
    </source>
</evidence>
<dbReference type="EMBL" id="AP027734">
    <property type="protein sequence ID" value="BDZ53677.1"/>
    <property type="molecule type" value="Genomic_DNA"/>
</dbReference>
<dbReference type="InterPro" id="IPR011603">
    <property type="entry name" value="2oxoglutarate_DH_E1"/>
</dbReference>